<dbReference type="EMBL" id="JAVALS010000001">
    <property type="protein sequence ID" value="MDP5225974.1"/>
    <property type="molecule type" value="Genomic_DNA"/>
</dbReference>
<evidence type="ECO:0000313" key="16">
    <source>
        <dbReference type="Proteomes" id="UP001232725"/>
    </source>
</evidence>
<dbReference type="SUPFAM" id="SSF63380">
    <property type="entry name" value="Riboflavin synthase domain-like"/>
    <property type="match status" value="1"/>
</dbReference>
<feature type="transmembrane region" description="Helical" evidence="13">
    <location>
        <begin position="153"/>
        <end position="173"/>
    </location>
</feature>
<evidence type="ECO:0000256" key="5">
    <source>
        <dbReference type="ARBA" id="ARBA00022714"/>
    </source>
</evidence>
<comment type="cofactor">
    <cofactor evidence="1">
        <name>FAD</name>
        <dbReference type="ChEBI" id="CHEBI:57692"/>
    </cofactor>
</comment>
<evidence type="ECO:0000256" key="9">
    <source>
        <dbReference type="ARBA" id="ARBA00023002"/>
    </source>
</evidence>
<evidence type="ECO:0000256" key="13">
    <source>
        <dbReference type="SAM" id="Phobius"/>
    </source>
</evidence>
<evidence type="ECO:0000256" key="7">
    <source>
        <dbReference type="ARBA" id="ARBA00022827"/>
    </source>
</evidence>
<dbReference type="Gene3D" id="3.40.50.80">
    <property type="entry name" value="Nucleotide-binding domain of ferredoxin-NADP reductase (FNR) module"/>
    <property type="match status" value="1"/>
</dbReference>
<keyword evidence="8 13" id="KW-1133">Transmembrane helix</keyword>
<keyword evidence="7" id="KW-0274">FAD</keyword>
<evidence type="ECO:0000256" key="6">
    <source>
        <dbReference type="ARBA" id="ARBA00022723"/>
    </source>
</evidence>
<dbReference type="Proteomes" id="UP001232725">
    <property type="component" value="Unassembled WGS sequence"/>
</dbReference>
<dbReference type="PROSITE" id="PS51384">
    <property type="entry name" value="FAD_FR"/>
    <property type="match status" value="1"/>
</dbReference>
<evidence type="ECO:0000256" key="2">
    <source>
        <dbReference type="ARBA" id="ARBA00004141"/>
    </source>
</evidence>
<dbReference type="PANTHER" id="PTHR47354:SF8">
    <property type="entry name" value="1,2-PHENYLACETYL-COA EPOXIDASE, SUBUNIT E"/>
    <property type="match status" value="1"/>
</dbReference>
<evidence type="ECO:0000256" key="12">
    <source>
        <dbReference type="ARBA" id="ARBA00023136"/>
    </source>
</evidence>
<organism evidence="15 16">
    <name type="scientific">Arthrobacter horti</name>
    <dbReference type="NCBI Taxonomy" id="3068273"/>
    <lineage>
        <taxon>Bacteria</taxon>
        <taxon>Bacillati</taxon>
        <taxon>Actinomycetota</taxon>
        <taxon>Actinomycetes</taxon>
        <taxon>Micrococcales</taxon>
        <taxon>Micrococcaceae</taxon>
        <taxon>Arthrobacter</taxon>
    </lineage>
</organism>
<sequence>MNTGIAERGWSLPEAASAPSEDYRSALRRRLFAADLAVVLCWASTAGAVALYLLSGGVSQIHSKADAVTALGIIAGLAGTNLILIMLLLAARIPWLDRAVGQDVAIGWHRRLGKPVLYLILAHAALLTLGYAATDGLDVVGETAAFLSNRDMILAYLALALLLAVVVTSLVAVRRKFPYEAWHLIHLLSYAAVLLALPHELSYGGVLAAGTVERIYWIALYLLAYGAAAWYRFAKPLLLSLRHDFRVVSVERLAPDVISIHLRGRELGRLGIAGGQYATWRFWSARNWWHSHPLSFSAMPHGDLLRITVRGAGSGTAGLAGLRRGTRVWFEGPYGLFSRHARSAPNLALVGAGIGVTPLRALLEDSRHSGGETALLVRASDESQLYLWEELHTLCEWHGGTAFADVGPRSRATSSWLSADAVRRGVSLQSVFPRILHSDLYICGPGPWAELVAQEAKALGLEDHQIHLERFDS</sequence>
<keyword evidence="10" id="KW-0408">Iron</keyword>
<protein>
    <submittedName>
        <fullName evidence="15">Ferric reductase-like transmembrane domain-containing protein</fullName>
    </submittedName>
</protein>
<dbReference type="PANTHER" id="PTHR47354">
    <property type="entry name" value="NADH OXIDOREDUCTASE HCR"/>
    <property type="match status" value="1"/>
</dbReference>
<evidence type="ECO:0000256" key="10">
    <source>
        <dbReference type="ARBA" id="ARBA00023004"/>
    </source>
</evidence>
<keyword evidence="6" id="KW-0479">Metal-binding</keyword>
<proteinExistence type="predicted"/>
<reference evidence="15 16" key="1">
    <citation type="submission" date="2023-08" db="EMBL/GenBank/DDBJ databases">
        <title>Arthrobacter horti sp. nov., isolated from forest soil.</title>
        <authorList>
            <person name="Park M."/>
        </authorList>
    </citation>
    <scope>NUCLEOTIDE SEQUENCE [LARGE SCALE GENOMIC DNA]</scope>
    <source>
        <strain evidence="15 16">YJM1</strain>
    </source>
</reference>
<dbReference type="PRINTS" id="PR00410">
    <property type="entry name" value="PHEHYDRXLASE"/>
</dbReference>
<evidence type="ECO:0000256" key="1">
    <source>
        <dbReference type="ARBA" id="ARBA00001974"/>
    </source>
</evidence>
<dbReference type="InterPro" id="IPR017938">
    <property type="entry name" value="Riboflavin_synthase-like_b-brl"/>
</dbReference>
<dbReference type="InterPro" id="IPR050415">
    <property type="entry name" value="MRET"/>
</dbReference>
<feature type="transmembrane region" description="Helical" evidence="13">
    <location>
        <begin position="185"/>
        <end position="209"/>
    </location>
</feature>
<feature type="transmembrane region" description="Helical" evidence="13">
    <location>
        <begin position="116"/>
        <end position="133"/>
    </location>
</feature>
<evidence type="ECO:0000256" key="3">
    <source>
        <dbReference type="ARBA" id="ARBA00022630"/>
    </source>
</evidence>
<feature type="transmembrane region" description="Helical" evidence="13">
    <location>
        <begin position="215"/>
        <end position="233"/>
    </location>
</feature>
<dbReference type="RefSeq" id="WP_305995007.1">
    <property type="nucleotide sequence ID" value="NZ_JAVALS010000001.1"/>
</dbReference>
<accession>A0ABT9IK59</accession>
<feature type="transmembrane region" description="Helical" evidence="13">
    <location>
        <begin position="67"/>
        <end position="95"/>
    </location>
</feature>
<keyword evidence="3" id="KW-0285">Flavoprotein</keyword>
<keyword evidence="16" id="KW-1185">Reference proteome</keyword>
<dbReference type="InterPro" id="IPR039261">
    <property type="entry name" value="FNR_nucleotide-bd"/>
</dbReference>
<evidence type="ECO:0000256" key="4">
    <source>
        <dbReference type="ARBA" id="ARBA00022692"/>
    </source>
</evidence>
<feature type="transmembrane region" description="Helical" evidence="13">
    <location>
        <begin position="31"/>
        <end position="55"/>
    </location>
</feature>
<comment type="caution">
    <text evidence="15">The sequence shown here is derived from an EMBL/GenBank/DDBJ whole genome shotgun (WGS) entry which is preliminary data.</text>
</comment>
<comment type="subcellular location">
    <subcellularLocation>
        <location evidence="2">Membrane</location>
        <topology evidence="2">Multi-pass membrane protein</topology>
    </subcellularLocation>
</comment>
<keyword evidence="9" id="KW-0560">Oxidoreductase</keyword>
<dbReference type="InterPro" id="IPR013130">
    <property type="entry name" value="Fe3_Rdtase_TM_dom"/>
</dbReference>
<evidence type="ECO:0000259" key="14">
    <source>
        <dbReference type="PROSITE" id="PS51384"/>
    </source>
</evidence>
<evidence type="ECO:0000256" key="8">
    <source>
        <dbReference type="ARBA" id="ARBA00022989"/>
    </source>
</evidence>
<name>A0ABT9IK59_9MICC</name>
<dbReference type="InterPro" id="IPR017927">
    <property type="entry name" value="FAD-bd_FR_type"/>
</dbReference>
<dbReference type="Gene3D" id="2.40.30.10">
    <property type="entry name" value="Translation factors"/>
    <property type="match status" value="1"/>
</dbReference>
<evidence type="ECO:0000313" key="15">
    <source>
        <dbReference type="EMBL" id="MDP5225974.1"/>
    </source>
</evidence>
<keyword evidence="4 13" id="KW-0812">Transmembrane</keyword>
<keyword evidence="12 13" id="KW-0472">Membrane</keyword>
<evidence type="ECO:0000256" key="11">
    <source>
        <dbReference type="ARBA" id="ARBA00023014"/>
    </source>
</evidence>
<gene>
    <name evidence="15" type="ORF">Q9R02_02280</name>
</gene>
<dbReference type="Pfam" id="PF01794">
    <property type="entry name" value="Ferric_reduct"/>
    <property type="match status" value="1"/>
</dbReference>
<dbReference type="SUPFAM" id="SSF52343">
    <property type="entry name" value="Ferredoxin reductase-like, C-terminal NADP-linked domain"/>
    <property type="match status" value="1"/>
</dbReference>
<keyword evidence="11" id="KW-0411">Iron-sulfur</keyword>
<keyword evidence="5" id="KW-0001">2Fe-2S</keyword>
<feature type="domain" description="FAD-binding FR-type" evidence="14">
    <location>
        <begin position="240"/>
        <end position="340"/>
    </location>
</feature>